<sequence>MSCETTDPKTESFESWVARSRGEADVYLRNVGKNDPNYVGISKNPWQRYADSLGYKLDLLTNETGQLLRNEARSVEQAITDAKRGIFKNVENSIDPGRALYKDAVSWGRNWFMDNGWGHLLE</sequence>
<protein>
    <submittedName>
        <fullName evidence="1">Uncharacterized protein</fullName>
    </submittedName>
</protein>
<organism evidence="1 2">
    <name type="scientific">Paraburkholderia xenovorans (strain LB400)</name>
    <dbReference type="NCBI Taxonomy" id="266265"/>
    <lineage>
        <taxon>Bacteria</taxon>
        <taxon>Pseudomonadati</taxon>
        <taxon>Pseudomonadota</taxon>
        <taxon>Betaproteobacteria</taxon>
        <taxon>Burkholderiales</taxon>
        <taxon>Burkholderiaceae</taxon>
        <taxon>Paraburkholderia</taxon>
    </lineage>
</organism>
<dbReference type="Proteomes" id="UP000001817">
    <property type="component" value="Chromosome 2"/>
</dbReference>
<evidence type="ECO:0000313" key="2">
    <source>
        <dbReference type="Proteomes" id="UP000001817"/>
    </source>
</evidence>
<dbReference type="EMBL" id="CP000271">
    <property type="protein sequence ID" value="ABE34671.1"/>
    <property type="molecule type" value="Genomic_DNA"/>
</dbReference>
<evidence type="ECO:0000313" key="1">
    <source>
        <dbReference type="EMBL" id="ABE34671.1"/>
    </source>
</evidence>
<keyword evidence="2" id="KW-1185">Reference proteome</keyword>
<dbReference type="AlphaFoldDB" id="Q13ML8"/>
<dbReference type="STRING" id="266265.Bxe_B1288"/>
<accession>Q13ML8</accession>
<reference evidence="1 2" key="1">
    <citation type="journal article" date="2006" name="Proc. Natl. Acad. Sci. U.S.A.">
        <title>Burkholderia xenovorans LB400 harbors a multi-replicon, 9.73-Mbp genome shaped for versatility.</title>
        <authorList>
            <person name="Chain P.S."/>
            <person name="Denef V.J."/>
            <person name="Konstantinidis K.T."/>
            <person name="Vergez L.M."/>
            <person name="Agullo L."/>
            <person name="Reyes V.L."/>
            <person name="Hauser L."/>
            <person name="Cordova M."/>
            <person name="Gomez L."/>
            <person name="Gonzalez M."/>
            <person name="Land M."/>
            <person name="Lao V."/>
            <person name="Larimer F."/>
            <person name="LiPuma J.J."/>
            <person name="Mahenthiralingam E."/>
            <person name="Malfatti S.A."/>
            <person name="Marx C.J."/>
            <person name="Parnell J.J."/>
            <person name="Ramette A."/>
            <person name="Richardson P."/>
            <person name="Seeger M."/>
            <person name="Smith D."/>
            <person name="Spilker T."/>
            <person name="Sul W.J."/>
            <person name="Tsoi T.V."/>
            <person name="Ulrich L.E."/>
            <person name="Zhulin I.B."/>
            <person name="Tiedje J.M."/>
        </authorList>
    </citation>
    <scope>NUCLEOTIDE SEQUENCE [LARGE SCALE GENOMIC DNA]</scope>
    <source>
        <strain evidence="1 2">LB400</strain>
    </source>
</reference>
<gene>
    <name evidence="1" type="ORF">Bxe_B1288</name>
</gene>
<name>Q13ML8_PARXL</name>
<dbReference type="KEGG" id="bxe:Bxe_B1288"/>
<proteinExistence type="predicted"/>